<dbReference type="InterPro" id="IPR000719">
    <property type="entry name" value="Prot_kinase_dom"/>
</dbReference>
<reference evidence="8" key="1">
    <citation type="journal article" date="2023" name="Mol. Ecol. Resour.">
        <title>Chromosome-level genome assembly of a triploid poplar Populus alba 'Berolinensis'.</title>
        <authorList>
            <person name="Chen S."/>
            <person name="Yu Y."/>
            <person name="Wang X."/>
            <person name="Wang S."/>
            <person name="Zhang T."/>
            <person name="Zhou Y."/>
            <person name="He R."/>
            <person name="Meng N."/>
            <person name="Wang Y."/>
            <person name="Liu W."/>
            <person name="Liu Z."/>
            <person name="Liu J."/>
            <person name="Guo Q."/>
            <person name="Huang H."/>
            <person name="Sederoff R.R."/>
            <person name="Wang G."/>
            <person name="Qu G."/>
            <person name="Chen S."/>
        </authorList>
    </citation>
    <scope>NUCLEOTIDE SEQUENCE</scope>
    <source>
        <strain evidence="8">SC-2020</strain>
    </source>
</reference>
<dbReference type="GO" id="GO:0000045">
    <property type="term" value="P:autophagosome assembly"/>
    <property type="evidence" value="ECO:0007669"/>
    <property type="project" value="TreeGrafter"/>
</dbReference>
<dbReference type="InterPro" id="IPR017441">
    <property type="entry name" value="Protein_kinase_ATP_BS"/>
</dbReference>
<dbReference type="AlphaFoldDB" id="A0AAD6LT34"/>
<dbReference type="PANTHER" id="PTHR24348:SF22">
    <property type="entry name" value="NON-SPECIFIC SERINE_THREONINE PROTEIN KINASE"/>
    <property type="match status" value="1"/>
</dbReference>
<keyword evidence="5 6" id="KW-0067">ATP-binding</keyword>
<keyword evidence="2" id="KW-0808">Transferase</keyword>
<dbReference type="PANTHER" id="PTHR24348">
    <property type="entry name" value="SERINE/THREONINE-PROTEIN KINASE UNC-51-RELATED"/>
    <property type="match status" value="1"/>
</dbReference>
<name>A0AAD6LT34_9ROSI</name>
<feature type="binding site" evidence="6">
    <location>
        <position position="41"/>
    </location>
    <ligand>
        <name>ATP</name>
        <dbReference type="ChEBI" id="CHEBI:30616"/>
    </ligand>
</feature>
<keyword evidence="3 6" id="KW-0547">Nucleotide-binding</keyword>
<feature type="domain" description="Protein kinase" evidence="7">
    <location>
        <begin position="12"/>
        <end position="169"/>
    </location>
</feature>
<accession>A0AAD6LT34</accession>
<dbReference type="PROSITE" id="PS50011">
    <property type="entry name" value="PROTEIN_KINASE_DOM"/>
    <property type="match status" value="1"/>
</dbReference>
<evidence type="ECO:0000256" key="5">
    <source>
        <dbReference type="ARBA" id="ARBA00022840"/>
    </source>
</evidence>
<gene>
    <name evidence="8" type="ORF">NC653_033063</name>
</gene>
<evidence type="ECO:0000256" key="6">
    <source>
        <dbReference type="PROSITE-ProRule" id="PRU10141"/>
    </source>
</evidence>
<dbReference type="GO" id="GO:0010506">
    <property type="term" value="P:regulation of autophagy"/>
    <property type="evidence" value="ECO:0007669"/>
    <property type="project" value="InterPro"/>
</dbReference>
<evidence type="ECO:0000313" key="8">
    <source>
        <dbReference type="EMBL" id="KAJ6972646.1"/>
    </source>
</evidence>
<dbReference type="FunFam" id="3.30.200.20:FF:000003">
    <property type="entry name" value="Non-specific serine/threonine protein kinase"/>
    <property type="match status" value="1"/>
</dbReference>
<keyword evidence="1" id="KW-0723">Serine/threonine-protein kinase</keyword>
<dbReference type="EMBL" id="JAQIZT010000014">
    <property type="protein sequence ID" value="KAJ6972646.1"/>
    <property type="molecule type" value="Genomic_DNA"/>
</dbReference>
<comment type="caution">
    <text evidence="8">The sequence shown here is derived from an EMBL/GenBank/DDBJ whole genome shotgun (WGS) entry which is preliminary data.</text>
</comment>
<evidence type="ECO:0000256" key="3">
    <source>
        <dbReference type="ARBA" id="ARBA00022741"/>
    </source>
</evidence>
<dbReference type="GO" id="GO:0005829">
    <property type="term" value="C:cytosol"/>
    <property type="evidence" value="ECO:0007669"/>
    <property type="project" value="TreeGrafter"/>
</dbReference>
<dbReference type="GO" id="GO:0005524">
    <property type="term" value="F:ATP binding"/>
    <property type="evidence" value="ECO:0007669"/>
    <property type="project" value="UniProtKB-UniRule"/>
</dbReference>
<dbReference type="GO" id="GO:0005776">
    <property type="term" value="C:autophagosome"/>
    <property type="evidence" value="ECO:0007669"/>
    <property type="project" value="TreeGrafter"/>
</dbReference>
<evidence type="ECO:0000256" key="2">
    <source>
        <dbReference type="ARBA" id="ARBA00022679"/>
    </source>
</evidence>
<evidence type="ECO:0000313" key="9">
    <source>
        <dbReference type="Proteomes" id="UP001164929"/>
    </source>
</evidence>
<dbReference type="GO" id="GO:0004674">
    <property type="term" value="F:protein serine/threonine kinase activity"/>
    <property type="evidence" value="ECO:0007669"/>
    <property type="project" value="UniProtKB-KW"/>
</dbReference>
<proteinExistence type="predicted"/>
<organism evidence="8 9">
    <name type="scientific">Populus alba x Populus x berolinensis</name>
    <dbReference type="NCBI Taxonomy" id="444605"/>
    <lineage>
        <taxon>Eukaryota</taxon>
        <taxon>Viridiplantae</taxon>
        <taxon>Streptophyta</taxon>
        <taxon>Embryophyta</taxon>
        <taxon>Tracheophyta</taxon>
        <taxon>Spermatophyta</taxon>
        <taxon>Magnoliopsida</taxon>
        <taxon>eudicotyledons</taxon>
        <taxon>Gunneridae</taxon>
        <taxon>Pentapetalae</taxon>
        <taxon>rosids</taxon>
        <taxon>fabids</taxon>
        <taxon>Malpighiales</taxon>
        <taxon>Salicaceae</taxon>
        <taxon>Saliceae</taxon>
        <taxon>Populus</taxon>
    </lineage>
</organism>
<protein>
    <recommendedName>
        <fullName evidence="7">Protein kinase domain-containing protein</fullName>
    </recommendedName>
</protein>
<dbReference type="PROSITE" id="PS00107">
    <property type="entry name" value="PROTEIN_KINASE_ATP"/>
    <property type="match status" value="1"/>
</dbReference>
<dbReference type="Gene3D" id="1.10.510.10">
    <property type="entry name" value="Transferase(Phosphotransferase) domain 1"/>
    <property type="match status" value="1"/>
</dbReference>
<dbReference type="SUPFAM" id="SSF56112">
    <property type="entry name" value="Protein kinase-like (PK-like)"/>
    <property type="match status" value="1"/>
</dbReference>
<dbReference type="Pfam" id="PF00069">
    <property type="entry name" value="Pkinase"/>
    <property type="match status" value="1"/>
</dbReference>
<dbReference type="InterPro" id="IPR011009">
    <property type="entry name" value="Kinase-like_dom_sf"/>
</dbReference>
<sequence>MEPYQTRLVGDYILGSRIGWGSFAVVWRSKHRFSGLQVAVKEIDKKLLSPKVSENLLKEISILSTINHPNIIRFFESIETEDRIFLVLEYCEGGDLAVYIQRHGKVTEAVARHFMRQLGIVHDQFYTINLAFINFSGGSVFMNLLNNFLTFEHGKILFWVFSAAGYLPM</sequence>
<keyword evidence="9" id="KW-1185">Reference proteome</keyword>
<keyword evidence="4" id="KW-0418">Kinase</keyword>
<dbReference type="InterPro" id="IPR045269">
    <property type="entry name" value="Atg1-like"/>
</dbReference>
<evidence type="ECO:0000256" key="4">
    <source>
        <dbReference type="ARBA" id="ARBA00022777"/>
    </source>
</evidence>
<evidence type="ECO:0000256" key="1">
    <source>
        <dbReference type="ARBA" id="ARBA00022527"/>
    </source>
</evidence>
<dbReference type="GO" id="GO:0016020">
    <property type="term" value="C:membrane"/>
    <property type="evidence" value="ECO:0007669"/>
    <property type="project" value="TreeGrafter"/>
</dbReference>
<evidence type="ECO:0000259" key="7">
    <source>
        <dbReference type="PROSITE" id="PS50011"/>
    </source>
</evidence>
<dbReference type="GO" id="GO:0000407">
    <property type="term" value="C:phagophore assembly site"/>
    <property type="evidence" value="ECO:0007669"/>
    <property type="project" value="TreeGrafter"/>
</dbReference>
<dbReference type="Proteomes" id="UP001164929">
    <property type="component" value="Chromosome 14"/>
</dbReference>